<protein>
    <recommendedName>
        <fullName evidence="1">Type VII secretion system protein EssD-like domain-containing protein</fullName>
    </recommendedName>
</protein>
<dbReference type="STRING" id="366602.Caul_2781"/>
<feature type="domain" description="Type VII secretion system protein EssD-like" evidence="1">
    <location>
        <begin position="64"/>
        <end position="174"/>
    </location>
</feature>
<proteinExistence type="predicted"/>
<accession>B0SYZ7</accession>
<name>B0SYZ7_CAUSK</name>
<gene>
    <name evidence="2" type="ordered locus">Caul_2781</name>
</gene>
<dbReference type="HOGENOM" id="CLU_1228114_0_0_5"/>
<dbReference type="Pfam" id="PF13930">
    <property type="entry name" value="Endonuclea_NS_2"/>
    <property type="match status" value="1"/>
</dbReference>
<dbReference type="AlphaFoldDB" id="B0SYZ7"/>
<sequence>MARAPIRFVEAPTVQRFAAPLGKAAAPARASVQMARPPMVQLWTALSNANWMHKNGRWQAAMAAGRVTKFEAKNLQIKGKGFAIGASKNPATATPVGWLALKKLGLTHPGHPPNYVRMHMLNGRLGGPGNTVDNLAPGSNKLNGLHYRKFEKTVINAVKAGSLIDTFTMTPTYNAGGGALKTAAGKTAWNKTVSKLVCVATHTPPAGLAAVPLANVTINETPNLDTKKNWLGL</sequence>
<dbReference type="InterPro" id="IPR044927">
    <property type="entry name" value="Endonuclea_NS_2"/>
</dbReference>
<organism evidence="2">
    <name type="scientific">Caulobacter sp. (strain K31)</name>
    <dbReference type="NCBI Taxonomy" id="366602"/>
    <lineage>
        <taxon>Bacteria</taxon>
        <taxon>Pseudomonadati</taxon>
        <taxon>Pseudomonadota</taxon>
        <taxon>Alphaproteobacteria</taxon>
        <taxon>Caulobacterales</taxon>
        <taxon>Caulobacteraceae</taxon>
        <taxon>Caulobacter</taxon>
    </lineage>
</organism>
<dbReference type="EMBL" id="CP000927">
    <property type="protein sequence ID" value="ABZ71908.1"/>
    <property type="molecule type" value="Genomic_DNA"/>
</dbReference>
<reference evidence="2" key="1">
    <citation type="submission" date="2008-01" db="EMBL/GenBank/DDBJ databases">
        <title>Complete sequence of chromosome of Caulobacter sp. K31.</title>
        <authorList>
            <consortium name="US DOE Joint Genome Institute"/>
            <person name="Copeland A."/>
            <person name="Lucas S."/>
            <person name="Lapidus A."/>
            <person name="Barry K."/>
            <person name="Glavina del Rio T."/>
            <person name="Dalin E."/>
            <person name="Tice H."/>
            <person name="Pitluck S."/>
            <person name="Bruce D."/>
            <person name="Goodwin L."/>
            <person name="Thompson L.S."/>
            <person name="Brettin T."/>
            <person name="Detter J.C."/>
            <person name="Han C."/>
            <person name="Schmutz J."/>
            <person name="Larimer F."/>
            <person name="Land M."/>
            <person name="Hauser L."/>
            <person name="Kyrpides N."/>
            <person name="Kim E."/>
            <person name="Stephens C."/>
            <person name="Richardson P."/>
        </authorList>
    </citation>
    <scope>NUCLEOTIDE SEQUENCE [LARGE SCALE GENOMIC DNA]</scope>
    <source>
        <strain evidence="2">K31</strain>
    </source>
</reference>
<evidence type="ECO:0000313" key="2">
    <source>
        <dbReference type="EMBL" id="ABZ71908.1"/>
    </source>
</evidence>
<evidence type="ECO:0000259" key="1">
    <source>
        <dbReference type="Pfam" id="PF13930"/>
    </source>
</evidence>
<dbReference type="KEGG" id="cak:Caul_2781"/>